<evidence type="ECO:0000256" key="4">
    <source>
        <dbReference type="ARBA" id="ARBA00022448"/>
    </source>
</evidence>
<comment type="caution">
    <text evidence="11">Lacks conserved residue(s) required for the propagation of feature annotation.</text>
</comment>
<reference evidence="12 13" key="1">
    <citation type="submission" date="2022-12" db="EMBL/GenBank/DDBJ databases">
        <title>Coexistence and Characterization of a Novel Tigecycline Resistance gene tet(X) variant and blaNDM-1 in a Pseudomonas caeni Isolate of Chicken Origin.</title>
        <authorList>
            <person name="Lu X."/>
            <person name="Zhang L."/>
            <person name="Li R."/>
            <person name="Wang Z."/>
        </authorList>
    </citation>
    <scope>NUCLEOTIDE SEQUENCE [LARGE SCALE GENOMIC DNA]</scope>
    <source>
        <strain evidence="12 13">CE14</strain>
    </source>
</reference>
<dbReference type="EMBL" id="CP114976">
    <property type="protein sequence ID" value="WBE25136.1"/>
    <property type="molecule type" value="Genomic_DNA"/>
</dbReference>
<keyword evidence="8 11" id="KW-1133">Transmembrane helix</keyword>
<evidence type="ECO:0000256" key="9">
    <source>
        <dbReference type="ARBA" id="ARBA00023010"/>
    </source>
</evidence>
<comment type="subcellular location">
    <subcellularLocation>
        <location evidence="1 11">Cell membrane</location>
        <topology evidence="1 11">Multi-pass membrane protein</topology>
    </subcellularLocation>
</comment>
<keyword evidence="9 11" id="KW-0811">Translocation</keyword>
<keyword evidence="4 11" id="KW-0813">Transport</keyword>
<keyword evidence="6 11" id="KW-0812">Transmembrane</keyword>
<protein>
    <recommendedName>
        <fullName evidence="3 11">Protein-export membrane protein SecG</fullName>
    </recommendedName>
</protein>
<keyword evidence="13" id="KW-1185">Reference proteome</keyword>
<dbReference type="GO" id="GO:0043952">
    <property type="term" value="P:protein transport by the Sec complex"/>
    <property type="evidence" value="ECO:0007669"/>
    <property type="project" value="TreeGrafter"/>
</dbReference>
<evidence type="ECO:0000256" key="11">
    <source>
        <dbReference type="RuleBase" id="RU365087"/>
    </source>
</evidence>
<organism evidence="12 13">
    <name type="scientific">Denitrificimonas caeni</name>
    <dbReference type="NCBI Taxonomy" id="521720"/>
    <lineage>
        <taxon>Bacteria</taxon>
        <taxon>Pseudomonadati</taxon>
        <taxon>Pseudomonadota</taxon>
        <taxon>Gammaproteobacteria</taxon>
        <taxon>Pseudomonadales</taxon>
        <taxon>Pseudomonadaceae</taxon>
        <taxon>Denitrificimonas</taxon>
    </lineage>
</organism>
<dbReference type="PRINTS" id="PR01651">
    <property type="entry name" value="SECGEXPORT"/>
</dbReference>
<dbReference type="InterPro" id="IPR004692">
    <property type="entry name" value="SecG"/>
</dbReference>
<keyword evidence="10 11" id="KW-0472">Membrane</keyword>
<dbReference type="NCBIfam" id="TIGR00810">
    <property type="entry name" value="secG"/>
    <property type="match status" value="1"/>
</dbReference>
<comment type="function">
    <text evidence="11">Involved in protein export. Participates in an early event of protein translocation.</text>
</comment>
<evidence type="ECO:0000256" key="3">
    <source>
        <dbReference type="ARBA" id="ARBA00017876"/>
    </source>
</evidence>
<dbReference type="PANTHER" id="PTHR34182">
    <property type="entry name" value="PROTEIN-EXPORT MEMBRANE PROTEIN SECG"/>
    <property type="match status" value="1"/>
</dbReference>
<dbReference type="GO" id="GO:0005886">
    <property type="term" value="C:plasma membrane"/>
    <property type="evidence" value="ECO:0007669"/>
    <property type="project" value="UniProtKB-SubCell"/>
</dbReference>
<name>A0AAF0AK63_9GAMM</name>
<gene>
    <name evidence="12" type="primary">secG</name>
    <name evidence="12" type="ORF">O6P33_12415</name>
</gene>
<dbReference type="GO" id="GO:0065002">
    <property type="term" value="P:intracellular protein transmembrane transport"/>
    <property type="evidence" value="ECO:0007669"/>
    <property type="project" value="TreeGrafter"/>
</dbReference>
<dbReference type="RefSeq" id="WP_269818081.1">
    <property type="nucleotide sequence ID" value="NZ_CP114976.1"/>
</dbReference>
<keyword evidence="7 11" id="KW-0653">Protein transport</keyword>
<evidence type="ECO:0000256" key="1">
    <source>
        <dbReference type="ARBA" id="ARBA00004651"/>
    </source>
</evidence>
<dbReference type="Pfam" id="PF03840">
    <property type="entry name" value="SecG"/>
    <property type="match status" value="1"/>
</dbReference>
<keyword evidence="5 11" id="KW-1003">Cell membrane</keyword>
<accession>A0AAF0AK63</accession>
<sequence length="132" mass="13631">MLETVTIIVHLVVAVGLVGFVLLQQGKGAEAGASFGSGASGTVFGSQGSSSFMSRLTAVLAAVFFATSLGLAFYAKERAGAIAQMGLPDPAVLEVQVEEQVMLEDIPQVESKRSAASDTDVPVVEVEEVDVE</sequence>
<evidence type="ECO:0000256" key="2">
    <source>
        <dbReference type="ARBA" id="ARBA00008445"/>
    </source>
</evidence>
<dbReference type="GO" id="GO:0015450">
    <property type="term" value="F:protein-transporting ATPase activity"/>
    <property type="evidence" value="ECO:0007669"/>
    <property type="project" value="UniProtKB-UniRule"/>
</dbReference>
<evidence type="ECO:0000256" key="7">
    <source>
        <dbReference type="ARBA" id="ARBA00022927"/>
    </source>
</evidence>
<dbReference type="GO" id="GO:0009306">
    <property type="term" value="P:protein secretion"/>
    <property type="evidence" value="ECO:0007669"/>
    <property type="project" value="UniProtKB-UniRule"/>
</dbReference>
<evidence type="ECO:0000256" key="6">
    <source>
        <dbReference type="ARBA" id="ARBA00022692"/>
    </source>
</evidence>
<evidence type="ECO:0000313" key="13">
    <source>
        <dbReference type="Proteomes" id="UP001212189"/>
    </source>
</evidence>
<evidence type="ECO:0000256" key="5">
    <source>
        <dbReference type="ARBA" id="ARBA00022475"/>
    </source>
</evidence>
<evidence type="ECO:0000313" key="12">
    <source>
        <dbReference type="EMBL" id="WBE25136.1"/>
    </source>
</evidence>
<evidence type="ECO:0000256" key="10">
    <source>
        <dbReference type="ARBA" id="ARBA00023136"/>
    </source>
</evidence>
<feature type="transmembrane region" description="Helical" evidence="11">
    <location>
        <begin position="52"/>
        <end position="75"/>
    </location>
</feature>
<proteinExistence type="inferred from homology"/>
<dbReference type="PANTHER" id="PTHR34182:SF1">
    <property type="entry name" value="PROTEIN-EXPORT MEMBRANE PROTEIN SECG"/>
    <property type="match status" value="1"/>
</dbReference>
<evidence type="ECO:0000256" key="8">
    <source>
        <dbReference type="ARBA" id="ARBA00022989"/>
    </source>
</evidence>
<dbReference type="KEGG" id="dce:O6P33_12415"/>
<dbReference type="AlphaFoldDB" id="A0AAF0AK63"/>
<dbReference type="Proteomes" id="UP001212189">
    <property type="component" value="Chromosome"/>
</dbReference>
<comment type="similarity">
    <text evidence="2 11">Belongs to the SecG family.</text>
</comment>